<proteinExistence type="predicted"/>
<dbReference type="Proteomes" id="UP000072520">
    <property type="component" value="Unassembled WGS sequence"/>
</dbReference>
<name>A0AB34VFE0_9GAMM</name>
<protein>
    <submittedName>
        <fullName evidence="3">Adhesin autotransporter YdeU</fullName>
    </submittedName>
</protein>
<evidence type="ECO:0000313" key="4">
    <source>
        <dbReference type="Proteomes" id="UP000072520"/>
    </source>
</evidence>
<dbReference type="InterPro" id="IPR050909">
    <property type="entry name" value="Bact_Autotransporter_VF"/>
</dbReference>
<dbReference type="InterPro" id="IPR036709">
    <property type="entry name" value="Autotransporte_beta_dom_sf"/>
</dbReference>
<dbReference type="Pfam" id="PF03797">
    <property type="entry name" value="Autotransporter"/>
    <property type="match status" value="1"/>
</dbReference>
<dbReference type="SUPFAM" id="SSF51126">
    <property type="entry name" value="Pectin lyase-like"/>
    <property type="match status" value="1"/>
</dbReference>
<accession>A0AB34VFE0</accession>
<dbReference type="PANTHER" id="PTHR12338:SF5">
    <property type="entry name" value="ANTIGEN 43-RELATED"/>
    <property type="match status" value="1"/>
</dbReference>
<feature type="chain" id="PRO_5044202073" evidence="1">
    <location>
        <begin position="18"/>
        <end position="840"/>
    </location>
</feature>
<comment type="caution">
    <text evidence="3">The sequence shown here is derived from an EMBL/GenBank/DDBJ whole genome shotgun (WGS) entry which is preliminary data.</text>
</comment>
<dbReference type="PROSITE" id="PS51208">
    <property type="entry name" value="AUTOTRANSPORTER"/>
    <property type="match status" value="1"/>
</dbReference>
<dbReference type="InterPro" id="IPR012332">
    <property type="entry name" value="Autotransporter_pectin_lyase_C"/>
</dbReference>
<dbReference type="CDD" id="cd01344">
    <property type="entry name" value="PL2_Passenger_AT"/>
    <property type="match status" value="1"/>
</dbReference>
<evidence type="ECO:0000259" key="2">
    <source>
        <dbReference type="PROSITE" id="PS51208"/>
    </source>
</evidence>
<dbReference type="AlphaFoldDB" id="A0AB34VFE0"/>
<evidence type="ECO:0000313" key="3">
    <source>
        <dbReference type="EMBL" id="KTS97657.1"/>
    </source>
</evidence>
<dbReference type="EMBL" id="LDSI01000014">
    <property type="protein sequence ID" value="KTS97657.1"/>
    <property type="molecule type" value="Genomic_DNA"/>
</dbReference>
<dbReference type="GO" id="GO:0019867">
    <property type="term" value="C:outer membrane"/>
    <property type="evidence" value="ECO:0007669"/>
    <property type="project" value="InterPro"/>
</dbReference>
<evidence type="ECO:0000256" key="1">
    <source>
        <dbReference type="SAM" id="SignalP"/>
    </source>
</evidence>
<dbReference type="InterPro" id="IPR005546">
    <property type="entry name" value="Autotransporte_beta"/>
</dbReference>
<dbReference type="SMART" id="SM00869">
    <property type="entry name" value="Autotransporter"/>
    <property type="match status" value="1"/>
</dbReference>
<dbReference type="InterPro" id="IPR011050">
    <property type="entry name" value="Pectin_lyase_fold/virulence"/>
</dbReference>
<keyword evidence="1" id="KW-0732">Signal</keyword>
<dbReference type="InterPro" id="IPR043990">
    <property type="entry name" value="AC_1"/>
</dbReference>
<gene>
    <name evidence="3" type="ORF">RSA13_11215</name>
</gene>
<dbReference type="Pfam" id="PF18883">
    <property type="entry name" value="AC_1"/>
    <property type="match status" value="1"/>
</dbReference>
<dbReference type="PANTHER" id="PTHR12338">
    <property type="entry name" value="AUTOTRANSPORTER"/>
    <property type="match status" value="1"/>
</dbReference>
<sequence length="840" mass="88480">MKSFLFTLFALSCTAHSGTTAPPEIKPFIKAVDVGGGESDPIFQSTINQIRSFPNTDTLAALTSDNTNRIAGFTSESSSVQDINLLGLNGIAISGTIIEAPDGQYAISQPGTNANMATLPARNILGYSQFLYLLEPGANVYRWETLGGGTVSGTGRVLWITDKAFVGNVLNTTNTLSDTIAYTVNGTISGSLTNTGNVRADEIALDIEDDGNVGAIVNRGILSGGKYALRNSGNLGTLINTGSVSGGILNSGIISGDVSLGGAALILAGNKAMLGGTVRGTPGDGSSVSVGDINNTSAFIARNNVNVDNITVTSGSSLTLTPSARWSAANGTVNNGTLTLESGSVLDGPLFQNGVLLFGTDKNASSVINTSLTNKGILMLNPTSTSAGNTLTVNGDYTGLPGSSVSLGSVLGGDDSLTDRLVVTGNTSGTSTLFVTNENGSGAQTLDGIRLISVGGRSDAVFTLGNRVVAGAYDYSLHKGNVSGSDLTGWYLTSMTSVPQIQPEQPSSSQIPLHMYRPEAAAYTANLMAANMLFDLSMRDHSGETRYTDPATGYVRKTHMWMLNLGGHGRSSMEDGQNSTQTNRYVLQLGGDLLQGSTNGKDGVHVGLMGGYGSVNSNSHNSLTGQNAKGSVNGYSAGLYGTWYQNAESKTGAWAETWTQYNWFHNEVSGDKLPVERYNSRGLKASLEGGYAWQIATWRGESGIENWVYLEPHAQVIWSGISAESHKETGGTMVQDTGNDGLTTRLGIRTYLNGKSHLDQDTVREFQPFVEINWLHNRDTYGVRMNGEADSLKGLRDIAELKTGVEGRLLKSLTGAVVFTQQAGEGFRDSQGSLQVSYRF</sequence>
<dbReference type="SUPFAM" id="SSF103515">
    <property type="entry name" value="Autotransporter"/>
    <property type="match status" value="1"/>
</dbReference>
<organism evidence="3 4">
    <name type="scientific">Pantoea stewartii</name>
    <dbReference type="NCBI Taxonomy" id="66269"/>
    <lineage>
        <taxon>Bacteria</taxon>
        <taxon>Pseudomonadati</taxon>
        <taxon>Pseudomonadota</taxon>
        <taxon>Gammaproteobacteria</taxon>
        <taxon>Enterobacterales</taxon>
        <taxon>Erwiniaceae</taxon>
        <taxon>Pantoea</taxon>
    </lineage>
</organism>
<dbReference type="NCBIfam" id="TIGR01414">
    <property type="entry name" value="autotrans_barl"/>
    <property type="match status" value="1"/>
</dbReference>
<feature type="domain" description="Autotransporter" evidence="2">
    <location>
        <begin position="553"/>
        <end position="840"/>
    </location>
</feature>
<feature type="signal peptide" evidence="1">
    <location>
        <begin position="1"/>
        <end position="17"/>
    </location>
</feature>
<reference evidence="3 4" key="1">
    <citation type="journal article" date="2016" name="Front. Microbiol.">
        <title>Genomic Resource of Rice Seed Associated Bacteria.</title>
        <authorList>
            <person name="Midha S."/>
            <person name="Bansal K."/>
            <person name="Sharma S."/>
            <person name="Kumar N."/>
            <person name="Patil P.P."/>
            <person name="Chaudhry V."/>
            <person name="Patil P.B."/>
        </authorList>
    </citation>
    <scope>NUCLEOTIDE SEQUENCE [LARGE SCALE GENOMIC DNA]</scope>
    <source>
        <strain evidence="3 4">RSA13</strain>
    </source>
</reference>
<dbReference type="Gene3D" id="2.40.128.130">
    <property type="entry name" value="Autotransporter beta-domain"/>
    <property type="match status" value="1"/>
</dbReference>
<dbReference type="RefSeq" id="WP_058709050.1">
    <property type="nucleotide sequence ID" value="NZ_LDSI01000014.1"/>
</dbReference>
<dbReference type="InterPro" id="IPR006315">
    <property type="entry name" value="OM_autotransptr_brl_dom"/>
</dbReference>
<dbReference type="Gene3D" id="2.160.20.20">
    <property type="match status" value="1"/>
</dbReference>